<protein>
    <recommendedName>
        <fullName evidence="3">DUF4907 domain-containing protein</fullName>
    </recommendedName>
</protein>
<organism evidence="1 2">
    <name type="scientific">Flavobacterium gillisiae</name>
    <dbReference type="NCBI Taxonomy" id="150146"/>
    <lineage>
        <taxon>Bacteria</taxon>
        <taxon>Pseudomonadati</taxon>
        <taxon>Bacteroidota</taxon>
        <taxon>Flavobacteriia</taxon>
        <taxon>Flavobacteriales</taxon>
        <taxon>Flavobacteriaceae</taxon>
        <taxon>Flavobacterium</taxon>
    </lineage>
</organism>
<dbReference type="Pfam" id="PF16250">
    <property type="entry name" value="DUF4907"/>
    <property type="match status" value="1"/>
</dbReference>
<dbReference type="Proteomes" id="UP000198951">
    <property type="component" value="Unassembled WGS sequence"/>
</dbReference>
<reference evidence="2" key="1">
    <citation type="submission" date="2016-10" db="EMBL/GenBank/DDBJ databases">
        <authorList>
            <person name="Varghese N."/>
            <person name="Submissions S."/>
        </authorList>
    </citation>
    <scope>NUCLEOTIDE SEQUENCE [LARGE SCALE GENOMIC DNA]</scope>
    <source>
        <strain evidence="2">DSM 22376</strain>
    </source>
</reference>
<evidence type="ECO:0000313" key="2">
    <source>
        <dbReference type="Proteomes" id="UP000198951"/>
    </source>
</evidence>
<dbReference type="InterPro" id="IPR032593">
    <property type="entry name" value="DUF4907"/>
</dbReference>
<evidence type="ECO:0000313" key="1">
    <source>
        <dbReference type="EMBL" id="SDZ88861.1"/>
    </source>
</evidence>
<keyword evidence="2" id="KW-1185">Reference proteome</keyword>
<dbReference type="AlphaFoldDB" id="A0A1H3WQ10"/>
<accession>A0A1H3WQ10</accession>
<dbReference type="EMBL" id="FNRD01000001">
    <property type="protein sequence ID" value="SDZ88861.1"/>
    <property type="molecule type" value="Genomic_DNA"/>
</dbReference>
<dbReference type="OrthoDB" id="674043at2"/>
<gene>
    <name evidence="1" type="ORF">SAMN05443667_101171</name>
</gene>
<sequence>MTINSTKKFFWTKIQKNLSFQSTITKLLLVCLFLFISCKKNENLNLASLKTQNGWGYVITLKEKIIIKQTVIPVISENKSFKTEEEALKVGQLVLEKLNSNLSPTVTKKDLLLLSIKI</sequence>
<dbReference type="STRING" id="150146.SAMN05443667_101171"/>
<proteinExistence type="predicted"/>
<evidence type="ECO:0008006" key="3">
    <source>
        <dbReference type="Google" id="ProtNLM"/>
    </source>
</evidence>
<name>A0A1H3WQ10_9FLAO</name>